<evidence type="ECO:0000256" key="7">
    <source>
        <dbReference type="ARBA" id="ARBA00022614"/>
    </source>
</evidence>
<feature type="domain" description="Guanylate cyclase" evidence="18">
    <location>
        <begin position="1847"/>
        <end position="1985"/>
    </location>
</feature>
<dbReference type="GO" id="GO:0000287">
    <property type="term" value="F:magnesium ion binding"/>
    <property type="evidence" value="ECO:0007669"/>
    <property type="project" value="InterPro"/>
</dbReference>
<dbReference type="SMART" id="SM00332">
    <property type="entry name" value="PP2Cc"/>
    <property type="match status" value="1"/>
</dbReference>
<reference evidence="21" key="1">
    <citation type="submission" date="2021-11" db="EMBL/GenBank/DDBJ databases">
        <title>Purpureocillium_takamizusanense_genome.</title>
        <authorList>
            <person name="Nguyen N.-H."/>
        </authorList>
    </citation>
    <scope>NUCLEOTIDE SEQUENCE</scope>
    <source>
        <strain evidence="21">PT3</strain>
    </source>
</reference>
<keyword evidence="14 21" id="KW-0456">Lyase</keyword>
<dbReference type="InterPro" id="IPR032675">
    <property type="entry name" value="LRR_dom_sf"/>
</dbReference>
<dbReference type="PROSITE" id="PS51746">
    <property type="entry name" value="PPM_2"/>
    <property type="match status" value="1"/>
</dbReference>
<feature type="compositionally biased region" description="Polar residues" evidence="17">
    <location>
        <begin position="159"/>
        <end position="172"/>
    </location>
</feature>
<feature type="compositionally biased region" description="Polar residues" evidence="17">
    <location>
        <begin position="475"/>
        <end position="489"/>
    </location>
</feature>
<evidence type="ECO:0000256" key="6">
    <source>
        <dbReference type="ARBA" id="ARBA00021420"/>
    </source>
</evidence>
<dbReference type="Gene3D" id="3.60.40.10">
    <property type="entry name" value="PPM-type phosphatase domain"/>
    <property type="match status" value="1"/>
</dbReference>
<dbReference type="SMART" id="SM00789">
    <property type="entry name" value="Ad_cyc_g-alpha"/>
    <property type="match status" value="1"/>
</dbReference>
<feature type="region of interest" description="Disordered" evidence="17">
    <location>
        <begin position="1264"/>
        <end position="1293"/>
    </location>
</feature>
<evidence type="ECO:0000259" key="20">
    <source>
        <dbReference type="PROSITE" id="PS51746"/>
    </source>
</evidence>
<sequence length="2263" mass="247424">MSDNEAAAVSRISSITSASHSTDSSTRSTTTVRPTPSTPASSARRSSNHQSHSQSGRRGHHHMRVSTDESNSAYHASRRRASGDDGQVSPTSTSAAAGRGALSPSSTTSNVSVPDRRLSDLTNYRRELAAIDGAQGGSRNASIGGSAGGGISLASTSSHATPWMSQPGSASMSGGGQPSRGLPTSFYNDSSDSLSVTSQLSPTLPSSATFGGGGGGGASSSAPPLYAGAAAAAAAAGPARPFAAPPGSASGSGSGCHGGLQLLPGSHDSPDAAYFSPDGRRPSVASVTTTASSQGSKTSVTRGGFRKLQGFFGEEFPGRDSSESSLPISLGKDQRSRSYSHTRPSHRDRNYSNATDPRDPSPSSSRPRTPVPAPEVVPFLYQDNTDIARYGEAPVREFMTGPDRERYASTAESTASQVPPKSSSSARSGGVHLPGHHYHRHNKSNEDPRTLRPSVSREDTLATSYPRERGPSVPMNIQRSRAHSPTPSAMSGPPPGSRSGHADGQISPGHHGKRGLLGRLRRHKDKDDGSKLRDMPSSTRSLQAKGSRPDISRPDMSPSPFPGYWPSASDMSDSQDPRAAAQRAATFNNKFPFSKKGRTQRGVDYTEEAIGPTDRNDPGHVYHLDTNLNDMEGILTKPPALPPMDVSFVNSLYGDRKESVVEPKGGWDAPDSWAVRRGTEERSNHTTDADEVGSPPRPEEKLAPYFIRIFRSDGTFSTHSMALDSTVSDVISQVVKKTYVVDGLENYHIIMKKHDLIRVLTPPERPLLMQKRLLQQVGYEEKDRIEELGREDNGYLCRFMFLSARESDFHARTTDLGITRSQKLNYVDLSGRNLVTIPISLYLKASDIISLNLSRNLSLDVPRDFIQSCKHLRDIKFTNNEARKLPLSLGRAGKLTYLDISNNRVEQLEHAELGGLTGLLKMNLANNRLTHLPPSFGAYQALRSLNISSNFLDMFPPFLCELHSLVDLDLSFNAIATLPEEIGNLKNLEKLLITNNRLSEDVPHGFRQLISLRELDIKYNSITSIDIISELPKLELLYAAHNRVSSFVGRFERIRQLKLNSNPLNKFEIIEPVPTLKTLNLSHAQLASIDSAFSNMTNLERLVLDKNYFVSLPPQIGALSRLEHFSIANNSVGELPPQIGCLTDLRVLDVRGNNISKLPMEIWWANKLETFNASSNVLDVFPKPASRPPRLPGEESSGPPPVQNGKALPLATLPSTPSSEELSDERRPSQASSTLLSVGPSPVQNGENRKSSVVSLYGKGGRKTSVVSRAASQGTQGTGSSSAPPAAMRKDSGLSSRLTNTFAGSLRNLYLADNRLDDDVFDQITLLSELRVLNLSYNDEISDMPQRSIKSWPQLVELYLSGNGLTTVPADDLEESSLLQALYINSNKFTNLPADISRAKKLAVLDCGSNSLKYNISNVPYDWNWNLNPNLRYLNLSGNKRLEIKQTAWGGIDGPGAVNREQYTDFSRLVNLRILGLMDVTLTQPSIPDQSEDRRVRTSGSLAGHLPYGMADTLGKNEHLSTVDLVVPRFNSSETEMLLGLFDGQALSSGGSKIAKYLHENFGHIFALELKSLKTRAGETPIDALRRAFLALNKDLVTIAVQHTEERPKTTHRGSAQPVVLSKEDLNSGGVATVVYLQGTELYVANVGDAQAMVIHTDGKHQMLTRKHDPAEPSERSRIREAGGWVSRNGRLNDLLQVSRAFGYVDLMPAVQAAPHVSSMTVKEQDDIILMATSELWEYLDANLITDIARAERTDLMRAAQKLRDLAMAYGASGKIMVMMISVADLKRRVERSRLHRGTSMSLYPSGVPDEAQMLSTRRVRKAKGDVLDSSLNRLEAEIPAPTGNFAIIFTDIKNSTTLWELYPSAMRSAIKLHNEVMRRQLRRVGGYEVKTEGDAFMVAFPTPTSALLWCFAVQLRLLDVNWPAEILNSASGEIIHDKDGTLIFRGLSVRMGIHFGGDCVSETDPITRRMDYFGPMVNKAARIAAVADGGQITVSTDFISEIQRCLEGYQETERHSSAGSEEAFDDESYAAAIQKDLRSLTSQGFEVKEMGERKLKGLENPETIYTLYAHALAGRIEYHQLHEPREEGPDKPAILAPGAELAFDPETIWALWRVSLRLEMLCSTLEEIRGSGLQPPETELLERMKSRGGEVTDRFLLNFMEHQVSRIETCVSTLAMRHIAIGGGVLRELNDLRAPMASVLDFFANQQKELEQYRKMYGALPQPSGKDGPLRLKQVVEEAEEDQEDTNAAEHGAETDSEADHN</sequence>
<evidence type="ECO:0000256" key="8">
    <source>
        <dbReference type="ARBA" id="ARBA00022723"/>
    </source>
</evidence>
<feature type="domain" description="PPM-type phosphatase" evidence="20">
    <location>
        <begin position="1507"/>
        <end position="1783"/>
    </location>
</feature>
<dbReference type="InterPro" id="IPR050216">
    <property type="entry name" value="LRR_domain-containing"/>
</dbReference>
<evidence type="ECO:0000256" key="14">
    <source>
        <dbReference type="ARBA" id="ARBA00023239"/>
    </source>
</evidence>
<feature type="compositionally biased region" description="Low complexity" evidence="17">
    <location>
        <begin position="1270"/>
        <end position="1283"/>
    </location>
</feature>
<organism evidence="21 22">
    <name type="scientific">Purpureocillium takamizusanense</name>
    <dbReference type="NCBI Taxonomy" id="2060973"/>
    <lineage>
        <taxon>Eukaryota</taxon>
        <taxon>Fungi</taxon>
        <taxon>Dikarya</taxon>
        <taxon>Ascomycota</taxon>
        <taxon>Pezizomycotina</taxon>
        <taxon>Sordariomycetes</taxon>
        <taxon>Hypocreomycetidae</taxon>
        <taxon>Hypocreales</taxon>
        <taxon>Ophiocordycipitaceae</taxon>
        <taxon>Purpureocillium</taxon>
    </lineage>
</organism>
<gene>
    <name evidence="21" type="ORF">JDV02_001674</name>
</gene>
<dbReference type="FunFam" id="3.60.40.10:FF:000055">
    <property type="entry name" value="Adenylate cyclase AcyA"/>
    <property type="match status" value="1"/>
</dbReference>
<keyword evidence="11" id="KW-0067">ATP-binding</keyword>
<dbReference type="Gene3D" id="3.80.10.10">
    <property type="entry name" value="Ribonuclease Inhibitor"/>
    <property type="match status" value="4"/>
</dbReference>
<feature type="compositionally biased region" description="Low complexity" evidence="17">
    <location>
        <begin position="103"/>
        <end position="113"/>
    </location>
</feature>
<evidence type="ECO:0000256" key="3">
    <source>
        <dbReference type="ARBA" id="ARBA00003896"/>
    </source>
</evidence>
<dbReference type="Gene3D" id="3.30.70.1230">
    <property type="entry name" value="Nucleotide cyclase"/>
    <property type="match status" value="1"/>
</dbReference>
<evidence type="ECO:0000313" key="22">
    <source>
        <dbReference type="Proteomes" id="UP000829364"/>
    </source>
</evidence>
<dbReference type="OrthoDB" id="2021138at2759"/>
<evidence type="ECO:0000256" key="13">
    <source>
        <dbReference type="ARBA" id="ARBA00022998"/>
    </source>
</evidence>
<evidence type="ECO:0000256" key="15">
    <source>
        <dbReference type="ARBA" id="ARBA00032597"/>
    </source>
</evidence>
<dbReference type="FunFam" id="3.80.10.10:FF:000220">
    <property type="entry name" value="Adenylate cyclase AcyA"/>
    <property type="match status" value="1"/>
</dbReference>
<dbReference type="Proteomes" id="UP000829364">
    <property type="component" value="Chromosome 1"/>
</dbReference>
<evidence type="ECO:0000313" key="21">
    <source>
        <dbReference type="EMBL" id="UNI15107.1"/>
    </source>
</evidence>
<feature type="compositionally biased region" description="Low complexity" evidence="17">
    <location>
        <begin position="189"/>
        <end position="209"/>
    </location>
</feature>
<dbReference type="Pfam" id="PF13855">
    <property type="entry name" value="LRR_8"/>
    <property type="match status" value="1"/>
</dbReference>
<dbReference type="SMART" id="SM00044">
    <property type="entry name" value="CYCc"/>
    <property type="match status" value="1"/>
</dbReference>
<keyword evidence="7" id="KW-0433">Leucine-rich repeat</keyword>
<dbReference type="InterPro" id="IPR001611">
    <property type="entry name" value="Leu-rich_rpt"/>
</dbReference>
<dbReference type="Pfam" id="PF00481">
    <property type="entry name" value="PP2C"/>
    <property type="match status" value="1"/>
</dbReference>
<comment type="function">
    <text evidence="3">Plays essential roles in regulation of cellular metabolism by catalyzing the synthesis of a second messenger, cAMP.</text>
</comment>
<feature type="compositionally biased region" description="Basic residues" evidence="17">
    <location>
        <begin position="55"/>
        <end position="64"/>
    </location>
</feature>
<dbReference type="SUPFAM" id="SSF55073">
    <property type="entry name" value="Nucleotide cyclase"/>
    <property type="match status" value="1"/>
</dbReference>
<dbReference type="PROSITE" id="PS51450">
    <property type="entry name" value="LRR"/>
    <property type="match status" value="1"/>
</dbReference>
<dbReference type="InterPro" id="IPR055414">
    <property type="entry name" value="LRR_R13L4/SHOC2-like"/>
</dbReference>
<feature type="compositionally biased region" description="Polar residues" evidence="17">
    <location>
        <begin position="1229"/>
        <end position="1250"/>
    </location>
</feature>
<keyword evidence="9" id="KW-0677">Repeat</keyword>
<dbReference type="Pfam" id="PF00211">
    <property type="entry name" value="Guanylate_cyc"/>
    <property type="match status" value="1"/>
</dbReference>
<evidence type="ECO:0000259" key="18">
    <source>
        <dbReference type="PROSITE" id="PS50125"/>
    </source>
</evidence>
<dbReference type="InterPro" id="IPR003591">
    <property type="entry name" value="Leu-rich_rpt_typical-subtyp"/>
</dbReference>
<evidence type="ECO:0000256" key="9">
    <source>
        <dbReference type="ARBA" id="ARBA00022737"/>
    </source>
</evidence>
<dbReference type="SMART" id="SM00369">
    <property type="entry name" value="LRR_TYP"/>
    <property type="match status" value="11"/>
</dbReference>
<evidence type="ECO:0000259" key="19">
    <source>
        <dbReference type="PROSITE" id="PS50200"/>
    </source>
</evidence>
<evidence type="ECO:0000256" key="2">
    <source>
        <dbReference type="ARBA" id="ARBA00001946"/>
    </source>
</evidence>
<feature type="region of interest" description="Disordered" evidence="17">
    <location>
        <begin position="1182"/>
        <end position="1250"/>
    </location>
</feature>
<dbReference type="InterPro" id="IPR013716">
    <property type="entry name" value="Adenylate_cyclase_G-a-bd"/>
</dbReference>
<feature type="region of interest" description="Disordered" evidence="17">
    <location>
        <begin position="1"/>
        <end position="118"/>
    </location>
</feature>
<dbReference type="CDD" id="cd17214">
    <property type="entry name" value="RA_CYR1_like"/>
    <property type="match status" value="1"/>
</dbReference>
<evidence type="ECO:0000256" key="10">
    <source>
        <dbReference type="ARBA" id="ARBA00022741"/>
    </source>
</evidence>
<dbReference type="CDD" id="cd00143">
    <property type="entry name" value="PP2Cc"/>
    <property type="match status" value="1"/>
</dbReference>
<comment type="cofactor">
    <cofactor evidence="2">
        <name>Mg(2+)</name>
        <dbReference type="ChEBI" id="CHEBI:18420"/>
    </cofactor>
</comment>
<dbReference type="GO" id="GO:0005524">
    <property type="term" value="F:ATP binding"/>
    <property type="evidence" value="ECO:0007669"/>
    <property type="project" value="UniProtKB-KW"/>
</dbReference>
<feature type="compositionally biased region" description="Basic and acidic residues" evidence="17">
    <location>
        <begin position="525"/>
        <end position="534"/>
    </location>
</feature>
<dbReference type="PROSITE" id="PS50200">
    <property type="entry name" value="RA"/>
    <property type="match status" value="1"/>
</dbReference>
<dbReference type="InterPro" id="IPR029787">
    <property type="entry name" value="Nucleotide_cyclase"/>
</dbReference>
<dbReference type="CDD" id="cd07302">
    <property type="entry name" value="CHD"/>
    <property type="match status" value="1"/>
</dbReference>
<dbReference type="InterPro" id="IPR055071">
    <property type="entry name" value="RA_PHLPP-like"/>
</dbReference>
<keyword evidence="12" id="KW-0460">Magnesium</keyword>
<dbReference type="EMBL" id="CP086354">
    <property type="protein sequence ID" value="UNI15107.1"/>
    <property type="molecule type" value="Genomic_DNA"/>
</dbReference>
<keyword evidence="10" id="KW-0547">Nucleotide-binding</keyword>
<dbReference type="EC" id="4.6.1.1" evidence="5"/>
<dbReference type="InterPro" id="IPR001932">
    <property type="entry name" value="PPM-type_phosphatase-like_dom"/>
</dbReference>
<dbReference type="SUPFAM" id="SSF81606">
    <property type="entry name" value="PP2C-like"/>
    <property type="match status" value="1"/>
</dbReference>
<evidence type="ECO:0000256" key="12">
    <source>
        <dbReference type="ARBA" id="ARBA00022842"/>
    </source>
</evidence>
<feature type="compositionally biased region" description="Polar residues" evidence="17">
    <location>
        <begin position="410"/>
        <end position="427"/>
    </location>
</feature>
<feature type="region of interest" description="Disordered" evidence="17">
    <location>
        <begin position="2220"/>
        <end position="2263"/>
    </location>
</feature>
<feature type="compositionally biased region" description="Basic and acidic residues" evidence="17">
    <location>
        <begin position="677"/>
        <end position="688"/>
    </location>
</feature>
<feature type="compositionally biased region" description="Basic and acidic residues" evidence="17">
    <location>
        <begin position="443"/>
        <end position="470"/>
    </location>
</feature>
<dbReference type="Pfam" id="PF23010">
    <property type="entry name" value="RA_3"/>
    <property type="match status" value="1"/>
</dbReference>
<dbReference type="GeneID" id="72063637"/>
<dbReference type="Pfam" id="PF23598">
    <property type="entry name" value="LRR_14"/>
    <property type="match status" value="1"/>
</dbReference>
<feature type="compositionally biased region" description="Low complexity" evidence="17">
    <location>
        <begin position="283"/>
        <end position="293"/>
    </location>
</feature>
<dbReference type="GO" id="GO:0006171">
    <property type="term" value="P:cAMP biosynthetic process"/>
    <property type="evidence" value="ECO:0007669"/>
    <property type="project" value="UniProtKB-KW"/>
</dbReference>
<feature type="region of interest" description="Disordered" evidence="17">
    <location>
        <begin position="130"/>
        <end position="224"/>
    </location>
</feature>
<dbReference type="SUPFAM" id="SSF52058">
    <property type="entry name" value="L domain-like"/>
    <property type="match status" value="2"/>
</dbReference>
<dbReference type="PROSITE" id="PS50125">
    <property type="entry name" value="GUANYLATE_CYCLASE_2"/>
    <property type="match status" value="1"/>
</dbReference>
<dbReference type="InterPro" id="IPR036457">
    <property type="entry name" value="PPM-type-like_dom_sf"/>
</dbReference>
<feature type="compositionally biased region" description="Acidic residues" evidence="17">
    <location>
        <begin position="2238"/>
        <end position="2248"/>
    </location>
</feature>
<dbReference type="PANTHER" id="PTHR48051">
    <property type="match status" value="1"/>
</dbReference>
<dbReference type="FunFam" id="3.80.10.10:FF:000408">
    <property type="entry name" value="Adenylate cyclase"/>
    <property type="match status" value="1"/>
</dbReference>
<feature type="compositionally biased region" description="Basic residues" evidence="17">
    <location>
        <begin position="510"/>
        <end position="524"/>
    </location>
</feature>
<dbReference type="GO" id="GO:0004016">
    <property type="term" value="F:adenylate cyclase activity"/>
    <property type="evidence" value="ECO:0007669"/>
    <property type="project" value="UniProtKB-EC"/>
</dbReference>
<evidence type="ECO:0000256" key="17">
    <source>
        <dbReference type="SAM" id="MobiDB-lite"/>
    </source>
</evidence>
<evidence type="ECO:0000256" key="1">
    <source>
        <dbReference type="ARBA" id="ARBA00001593"/>
    </source>
</evidence>
<dbReference type="InterPro" id="IPR000159">
    <property type="entry name" value="RA_dom"/>
</dbReference>
<feature type="compositionally biased region" description="Low complexity" evidence="17">
    <location>
        <begin position="236"/>
        <end position="249"/>
    </location>
</feature>
<name>A0A9Q8V7S9_9HYPO</name>
<accession>A0A9Q8V7S9</accession>
<evidence type="ECO:0000256" key="4">
    <source>
        <dbReference type="ARBA" id="ARBA00005381"/>
    </source>
</evidence>
<evidence type="ECO:0000256" key="11">
    <source>
        <dbReference type="ARBA" id="ARBA00022840"/>
    </source>
</evidence>
<dbReference type="GO" id="GO:0005737">
    <property type="term" value="C:cytoplasm"/>
    <property type="evidence" value="ECO:0007669"/>
    <property type="project" value="TreeGrafter"/>
</dbReference>
<dbReference type="KEGG" id="ptkz:JDV02_001674"/>
<comment type="catalytic activity">
    <reaction evidence="1">
        <text>ATP = 3',5'-cyclic AMP + diphosphate</text>
        <dbReference type="Rhea" id="RHEA:15389"/>
        <dbReference type="ChEBI" id="CHEBI:30616"/>
        <dbReference type="ChEBI" id="CHEBI:33019"/>
        <dbReference type="ChEBI" id="CHEBI:58165"/>
        <dbReference type="EC" id="4.6.1.1"/>
    </reaction>
</comment>
<protein>
    <recommendedName>
        <fullName evidence="6">Adenylate cyclase</fullName>
        <ecNumber evidence="5">4.6.1.1</ecNumber>
    </recommendedName>
    <alternativeName>
        <fullName evidence="15">ATP pyrophosphate-lyase</fullName>
    </alternativeName>
    <alternativeName>
        <fullName evidence="16">Adenylyl cyclase</fullName>
    </alternativeName>
</protein>
<evidence type="ECO:0000256" key="16">
    <source>
        <dbReference type="ARBA" id="ARBA00032637"/>
    </source>
</evidence>
<dbReference type="PANTHER" id="PTHR48051:SF42">
    <property type="entry name" value="LEUCINE-RICH REPEAT-CONTAINING PROTEIN 18-LIKE"/>
    <property type="match status" value="1"/>
</dbReference>
<dbReference type="InterPro" id="IPR001054">
    <property type="entry name" value="A/G_cyclase"/>
</dbReference>
<feature type="region of interest" description="Disordered" evidence="17">
    <location>
        <begin position="236"/>
        <end position="602"/>
    </location>
</feature>
<keyword evidence="8" id="KW-0479">Metal-binding</keyword>
<feature type="region of interest" description="Disordered" evidence="17">
    <location>
        <begin position="671"/>
        <end position="699"/>
    </location>
</feature>
<dbReference type="RefSeq" id="XP_047838588.1">
    <property type="nucleotide sequence ID" value="XM_047982622.1"/>
</dbReference>
<dbReference type="FunFam" id="3.80.10.10:FF:000305">
    <property type="entry name" value="Adenylate cyclase AcyA"/>
    <property type="match status" value="1"/>
</dbReference>
<keyword evidence="22" id="KW-1185">Reference proteome</keyword>
<dbReference type="SMART" id="SM00314">
    <property type="entry name" value="RA"/>
    <property type="match status" value="1"/>
</dbReference>
<dbReference type="Pfam" id="PF08509">
    <property type="entry name" value="Ad_cyc_g-alpha"/>
    <property type="match status" value="1"/>
</dbReference>
<keyword evidence="13" id="KW-0115">cAMP biosynthesis</keyword>
<comment type="similarity">
    <text evidence="4">Belongs to the adenylyl cyclase class-3 family.</text>
</comment>
<proteinExistence type="inferred from homology"/>
<feature type="domain" description="Ras-associating" evidence="19">
    <location>
        <begin position="703"/>
        <end position="794"/>
    </location>
</feature>
<dbReference type="GO" id="GO:0035556">
    <property type="term" value="P:intracellular signal transduction"/>
    <property type="evidence" value="ECO:0007669"/>
    <property type="project" value="InterPro"/>
</dbReference>
<feature type="compositionally biased region" description="Low complexity" evidence="17">
    <location>
        <begin position="1"/>
        <end position="54"/>
    </location>
</feature>
<evidence type="ECO:0000256" key="5">
    <source>
        <dbReference type="ARBA" id="ARBA00012201"/>
    </source>
</evidence>
<feature type="compositionally biased region" description="Basic and acidic residues" evidence="17">
    <location>
        <begin position="2252"/>
        <end position="2263"/>
    </location>
</feature>